<evidence type="ECO:0000313" key="2">
    <source>
        <dbReference type="Proteomes" id="UP000267606"/>
    </source>
</evidence>
<organism evidence="3">
    <name type="scientific">Onchocerca flexuosa</name>
    <dbReference type="NCBI Taxonomy" id="387005"/>
    <lineage>
        <taxon>Eukaryota</taxon>
        <taxon>Metazoa</taxon>
        <taxon>Ecdysozoa</taxon>
        <taxon>Nematoda</taxon>
        <taxon>Chromadorea</taxon>
        <taxon>Rhabditida</taxon>
        <taxon>Spirurina</taxon>
        <taxon>Spiruromorpha</taxon>
        <taxon>Filarioidea</taxon>
        <taxon>Onchocercidae</taxon>
        <taxon>Onchocerca</taxon>
    </lineage>
</organism>
<keyword evidence="2" id="KW-1185">Reference proteome</keyword>
<dbReference type="Proteomes" id="UP000267606">
    <property type="component" value="Unassembled WGS sequence"/>
</dbReference>
<evidence type="ECO:0000313" key="3">
    <source>
        <dbReference type="WBParaSite" id="OFLC_0000709901-mRNA-1"/>
    </source>
</evidence>
<dbReference type="Gene3D" id="3.40.50.1240">
    <property type="entry name" value="Phosphoglycerate mutase-like"/>
    <property type="match status" value="1"/>
</dbReference>
<sequence length="118" mass="13460">MTIVALLSTFSDINAILGKVPLVGYGANIAFEIWRIDNSYKMKVLYANQWDENPREITQYAPGCGDSIGFCNVTKFIEQSRLLFFDDVQEQCSNGAKNLTSRGSFQIFEFFRYRSLCC</sequence>
<reference evidence="1 2" key="2">
    <citation type="submission" date="2018-11" db="EMBL/GenBank/DDBJ databases">
        <authorList>
            <consortium name="Pathogen Informatics"/>
        </authorList>
    </citation>
    <scope>NUCLEOTIDE SEQUENCE [LARGE SCALE GENOMIC DNA]</scope>
</reference>
<dbReference type="STRING" id="387005.A0A183HHY8"/>
<gene>
    <name evidence="1" type="ORF">OFLC_LOCUS7103</name>
</gene>
<evidence type="ECO:0000313" key="1">
    <source>
        <dbReference type="EMBL" id="VDO49327.1"/>
    </source>
</evidence>
<dbReference type="InterPro" id="IPR029033">
    <property type="entry name" value="His_PPase_superfam"/>
</dbReference>
<dbReference type="EMBL" id="UZAJ01007178">
    <property type="protein sequence ID" value="VDO49327.1"/>
    <property type="molecule type" value="Genomic_DNA"/>
</dbReference>
<reference evidence="3" key="1">
    <citation type="submission" date="2016-06" db="UniProtKB">
        <authorList>
            <consortium name="WormBaseParasite"/>
        </authorList>
    </citation>
    <scope>IDENTIFICATION</scope>
</reference>
<proteinExistence type="predicted"/>
<dbReference type="SUPFAM" id="SSF53254">
    <property type="entry name" value="Phosphoglycerate mutase-like"/>
    <property type="match status" value="1"/>
</dbReference>
<dbReference type="AlphaFoldDB" id="A0A183HHY8"/>
<name>A0A183HHY8_9BILA</name>
<protein>
    <submittedName>
        <fullName evidence="3">Cysteine proteinase</fullName>
    </submittedName>
</protein>
<dbReference type="GO" id="GO:0016791">
    <property type="term" value="F:phosphatase activity"/>
    <property type="evidence" value="ECO:0007669"/>
    <property type="project" value="UniProtKB-ARBA"/>
</dbReference>
<accession>A0A183HHY8</accession>
<dbReference type="WBParaSite" id="OFLC_0000709901-mRNA-1">
    <property type="protein sequence ID" value="OFLC_0000709901-mRNA-1"/>
    <property type="gene ID" value="OFLC_0000709901"/>
</dbReference>